<evidence type="ECO:0000259" key="1">
    <source>
        <dbReference type="PROSITE" id="PS50943"/>
    </source>
</evidence>
<keyword evidence="3" id="KW-1185">Reference proteome</keyword>
<evidence type="ECO:0000313" key="3">
    <source>
        <dbReference type="Proteomes" id="UP000246894"/>
    </source>
</evidence>
<evidence type="ECO:0000313" key="2">
    <source>
        <dbReference type="EMBL" id="AWR21311.1"/>
    </source>
</evidence>
<feature type="domain" description="HTH cro/C1-type" evidence="1">
    <location>
        <begin position="142"/>
        <end position="160"/>
    </location>
</feature>
<protein>
    <recommendedName>
        <fullName evidence="1">HTH cro/C1-type domain-containing protein</fullName>
    </recommendedName>
</protein>
<dbReference type="PROSITE" id="PS50943">
    <property type="entry name" value="HTH_CROC1"/>
    <property type="match status" value="1"/>
</dbReference>
<proteinExistence type="predicted"/>
<dbReference type="KEGG" id="aum:AURMO_00702"/>
<dbReference type="Proteomes" id="UP000246894">
    <property type="component" value="Chromosome"/>
</dbReference>
<name>A0A2Z3RXQ8_9MICO</name>
<organism evidence="2 3">
    <name type="scientific">Aurantimicrobium photophilum</name>
    <dbReference type="NCBI Taxonomy" id="1987356"/>
    <lineage>
        <taxon>Bacteria</taxon>
        <taxon>Bacillati</taxon>
        <taxon>Actinomycetota</taxon>
        <taxon>Actinomycetes</taxon>
        <taxon>Micrococcales</taxon>
        <taxon>Microbacteriaceae</taxon>
        <taxon>Aurantimicrobium</taxon>
    </lineage>
</organism>
<dbReference type="AlphaFoldDB" id="A0A2Z3RXQ8"/>
<dbReference type="EMBL" id="CP023994">
    <property type="protein sequence ID" value="AWR21311.1"/>
    <property type="molecule type" value="Genomic_DNA"/>
</dbReference>
<gene>
    <name evidence="2" type="ORF">AURMO_00702</name>
</gene>
<accession>A0A2Z3RXQ8</accession>
<dbReference type="RefSeq" id="WP_110233166.1">
    <property type="nucleotide sequence ID" value="NZ_CP023994.1"/>
</dbReference>
<sequence length="346" mass="39335">MPQQFEADSGLFFTDSGPDSPHDINKVIRANMAFLKQQVLQDKVESRWVEEHGPQWVEKFEKSTGYKEIIEDSYHLATLEQYISEELELDGWHFQDPEKTLPMVTRKAVSEGTGISEGRLTNIDQEKTEYGTGASEGGQPMTVEELLKLAVYFDVTVAYLLTPPSDFIKKTANLKLPLSHGKAQMEISTSNWILWLHNLLPLPQQDSVRFERNHSYPSLSVEALARNALPEKVGVRRTVTETRRSRVSLVKSLKEFGPLSKTDEQNALDGLKDPEMKNTRLNDNVIFQNRGLFVELRKGIRTSVRKEEPTSFLAKIQNSGSKAINFYFGIAKFLRAQDLRSEKSIT</sequence>
<reference evidence="2 3" key="1">
    <citation type="submission" date="2017-10" db="EMBL/GenBank/DDBJ databases">
        <title>Genome of an Actinobacterium that displays light-enhanced growth.</title>
        <authorList>
            <person name="Maresca J.A."/>
            <person name="Hempel P."/>
            <person name="Shevchenko O."/>
            <person name="Miller K.J."/>
            <person name="Hahn M.W."/>
        </authorList>
    </citation>
    <scope>NUCLEOTIDE SEQUENCE [LARGE SCALE GENOMIC DNA]</scope>
    <source>
        <strain evidence="2 3">MWH-Mo1</strain>
    </source>
</reference>
<dbReference type="InterPro" id="IPR001387">
    <property type="entry name" value="Cro/C1-type_HTH"/>
</dbReference>